<gene>
    <name evidence="2" type="ORF">HannXRQ_Chr02g0039701</name>
    <name evidence="1" type="ORF">HanXRQr2_Chr02g0058831</name>
</gene>
<dbReference type="Gramene" id="mRNA:HanXRQr2_Chr02g0058831">
    <property type="protein sequence ID" value="mRNA:HanXRQr2_Chr02g0058831"/>
    <property type="gene ID" value="HanXRQr2_Chr02g0058831"/>
</dbReference>
<dbReference type="Proteomes" id="UP000215914">
    <property type="component" value="Chromosome 2"/>
</dbReference>
<dbReference type="InParanoid" id="A0A251VE53"/>
<accession>A0A251VE53</accession>
<sequence length="63" mass="6995">MGSSSPSATPYINGEIKGGWKRSQISPISYDYSFKILVIGDSGVERHFLQILEISESSEMWAI</sequence>
<reference evidence="2" key="2">
    <citation type="submission" date="2017-02" db="EMBL/GenBank/DDBJ databases">
        <title>Sunflower complete genome.</title>
        <authorList>
            <person name="Langlade N."/>
            <person name="Munos S."/>
        </authorList>
    </citation>
    <scope>NUCLEOTIDE SEQUENCE [LARGE SCALE GENOMIC DNA]</scope>
    <source>
        <tissue evidence="2">Leaves</tissue>
    </source>
</reference>
<dbReference type="AlphaFoldDB" id="A0A251VE53"/>
<dbReference type="EMBL" id="CM007891">
    <property type="protein sequence ID" value="OTG33897.1"/>
    <property type="molecule type" value="Genomic_DNA"/>
</dbReference>
<keyword evidence="3" id="KW-1185">Reference proteome</keyword>
<protein>
    <submittedName>
        <fullName evidence="2">Uncharacterized protein</fullName>
    </submittedName>
</protein>
<proteinExistence type="predicted"/>
<evidence type="ECO:0000313" key="2">
    <source>
        <dbReference type="EMBL" id="OTG33897.1"/>
    </source>
</evidence>
<name>A0A251VE53_HELAN</name>
<organism evidence="2 3">
    <name type="scientific">Helianthus annuus</name>
    <name type="common">Common sunflower</name>
    <dbReference type="NCBI Taxonomy" id="4232"/>
    <lineage>
        <taxon>Eukaryota</taxon>
        <taxon>Viridiplantae</taxon>
        <taxon>Streptophyta</taxon>
        <taxon>Embryophyta</taxon>
        <taxon>Tracheophyta</taxon>
        <taxon>Spermatophyta</taxon>
        <taxon>Magnoliopsida</taxon>
        <taxon>eudicotyledons</taxon>
        <taxon>Gunneridae</taxon>
        <taxon>Pentapetalae</taxon>
        <taxon>asterids</taxon>
        <taxon>campanulids</taxon>
        <taxon>Asterales</taxon>
        <taxon>Asteraceae</taxon>
        <taxon>Asteroideae</taxon>
        <taxon>Heliantheae alliance</taxon>
        <taxon>Heliantheae</taxon>
        <taxon>Helianthus</taxon>
    </lineage>
</organism>
<reference evidence="1" key="3">
    <citation type="submission" date="2020-06" db="EMBL/GenBank/DDBJ databases">
        <title>Helianthus annuus Genome sequencing and assembly Release 2.</title>
        <authorList>
            <person name="Gouzy J."/>
            <person name="Langlade N."/>
            <person name="Munos S."/>
        </authorList>
    </citation>
    <scope>NUCLEOTIDE SEQUENCE</scope>
    <source>
        <tissue evidence="1">Leaves</tissue>
    </source>
</reference>
<reference evidence="1 3" key="1">
    <citation type="journal article" date="2017" name="Nature">
        <title>The sunflower genome provides insights into oil metabolism, flowering and Asterid evolution.</title>
        <authorList>
            <person name="Badouin H."/>
            <person name="Gouzy J."/>
            <person name="Grassa C.J."/>
            <person name="Murat F."/>
            <person name="Staton S.E."/>
            <person name="Cottret L."/>
            <person name="Lelandais-Briere C."/>
            <person name="Owens G.L."/>
            <person name="Carrere S."/>
            <person name="Mayjonade B."/>
            <person name="Legrand L."/>
            <person name="Gill N."/>
            <person name="Kane N.C."/>
            <person name="Bowers J.E."/>
            <person name="Hubner S."/>
            <person name="Bellec A."/>
            <person name="Berard A."/>
            <person name="Berges H."/>
            <person name="Blanchet N."/>
            <person name="Boniface M.C."/>
            <person name="Brunel D."/>
            <person name="Catrice O."/>
            <person name="Chaidir N."/>
            <person name="Claudel C."/>
            <person name="Donnadieu C."/>
            <person name="Faraut T."/>
            <person name="Fievet G."/>
            <person name="Helmstetter N."/>
            <person name="King M."/>
            <person name="Knapp S.J."/>
            <person name="Lai Z."/>
            <person name="Le Paslier M.C."/>
            <person name="Lippi Y."/>
            <person name="Lorenzon L."/>
            <person name="Mandel J.R."/>
            <person name="Marage G."/>
            <person name="Marchand G."/>
            <person name="Marquand E."/>
            <person name="Bret-Mestries E."/>
            <person name="Morien E."/>
            <person name="Nambeesan S."/>
            <person name="Nguyen T."/>
            <person name="Pegot-Espagnet P."/>
            <person name="Pouilly N."/>
            <person name="Raftis F."/>
            <person name="Sallet E."/>
            <person name="Schiex T."/>
            <person name="Thomas J."/>
            <person name="Vandecasteele C."/>
            <person name="Vares D."/>
            <person name="Vear F."/>
            <person name="Vautrin S."/>
            <person name="Crespi M."/>
            <person name="Mangin B."/>
            <person name="Burke J.M."/>
            <person name="Salse J."/>
            <person name="Munos S."/>
            <person name="Vincourt P."/>
            <person name="Rieseberg L.H."/>
            <person name="Langlade N.B."/>
        </authorList>
    </citation>
    <scope>NUCLEOTIDE SEQUENCE [LARGE SCALE GENOMIC DNA]</scope>
    <source>
        <strain evidence="3">cv. SF193</strain>
        <tissue evidence="1">Leaves</tissue>
    </source>
</reference>
<evidence type="ECO:0000313" key="1">
    <source>
        <dbReference type="EMBL" id="KAF5817933.1"/>
    </source>
</evidence>
<evidence type="ECO:0000313" key="3">
    <source>
        <dbReference type="Proteomes" id="UP000215914"/>
    </source>
</evidence>
<dbReference type="EMBL" id="MNCJ02000317">
    <property type="protein sequence ID" value="KAF5817933.1"/>
    <property type="molecule type" value="Genomic_DNA"/>
</dbReference>
<dbReference type="STRING" id="4232.A0A251VE53"/>